<sequence length="295" mass="33240">MKKGGNSSNTLIITDSALVHPESHDLLQETISAIKEFVNELNTEKLIHSCLQILHLKSFRRVLLIFTESKIAKLVFEYFQRLGIQIGFARNDNRLTTCDLNSDCTVDSNVSESSLNPQHIHISDPINERYIPGDTGVAGRENNLTFLRVPHPPIQMQSPPASPYEGWIPQPEEPPSDTTLSFHPKTLGHVLYTYDGEEVPQGLGQMRKVFSSFIDDEMPMSRINESLEDLNLGESLEDTNERGGNGDDRDLLKGSLLQKNKFVENNEFKIPILVINQKEAENLRQVATNFDLDKA</sequence>
<dbReference type="AlphaFoldDB" id="A0A099P612"/>
<name>A0A099P612_PICKU</name>
<comment type="caution">
    <text evidence="1">The sequence shown here is derived from an EMBL/GenBank/DDBJ whole genome shotgun (WGS) entry which is preliminary data.</text>
</comment>
<gene>
    <name evidence="1" type="ORF">JL09_g329</name>
</gene>
<evidence type="ECO:0000313" key="2">
    <source>
        <dbReference type="Proteomes" id="UP000029867"/>
    </source>
</evidence>
<dbReference type="Proteomes" id="UP000029867">
    <property type="component" value="Unassembled WGS sequence"/>
</dbReference>
<evidence type="ECO:0000313" key="1">
    <source>
        <dbReference type="EMBL" id="KGK40360.1"/>
    </source>
</evidence>
<accession>A0A099P612</accession>
<protein>
    <submittedName>
        <fullName evidence="1">Uncharacterized protein</fullName>
    </submittedName>
</protein>
<dbReference type="HOGENOM" id="CLU_943537_0_0_1"/>
<dbReference type="EMBL" id="JQFK01000002">
    <property type="protein sequence ID" value="KGK40360.1"/>
    <property type="molecule type" value="Genomic_DNA"/>
</dbReference>
<organism evidence="1 2">
    <name type="scientific">Pichia kudriavzevii</name>
    <name type="common">Yeast</name>
    <name type="synonym">Issatchenkia orientalis</name>
    <dbReference type="NCBI Taxonomy" id="4909"/>
    <lineage>
        <taxon>Eukaryota</taxon>
        <taxon>Fungi</taxon>
        <taxon>Dikarya</taxon>
        <taxon>Ascomycota</taxon>
        <taxon>Saccharomycotina</taxon>
        <taxon>Pichiomycetes</taxon>
        <taxon>Pichiales</taxon>
        <taxon>Pichiaceae</taxon>
        <taxon>Pichia</taxon>
    </lineage>
</organism>
<dbReference type="VEuPathDB" id="FungiDB:C5L36_0C03820"/>
<reference evidence="2" key="1">
    <citation type="journal article" date="2014" name="Microb. Cell Fact.">
        <title>Exploiting Issatchenkia orientalis SD108 for succinic acid production.</title>
        <authorList>
            <person name="Xiao H."/>
            <person name="Shao Z."/>
            <person name="Jiang Y."/>
            <person name="Dole S."/>
            <person name="Zhao H."/>
        </authorList>
    </citation>
    <scope>NUCLEOTIDE SEQUENCE [LARGE SCALE GENOMIC DNA]</scope>
    <source>
        <strain evidence="2">SD108</strain>
    </source>
</reference>
<proteinExistence type="predicted"/>